<keyword evidence="8 15" id="KW-1133">Transmembrane helix</keyword>
<keyword evidence="9 15" id="KW-0482">Metalloprotease</keyword>
<evidence type="ECO:0000256" key="15">
    <source>
        <dbReference type="RuleBase" id="RU366005"/>
    </source>
</evidence>
<dbReference type="GO" id="GO:0031204">
    <property type="term" value="P:post-translational protein targeting to membrane, translocation"/>
    <property type="evidence" value="ECO:0007669"/>
    <property type="project" value="EnsemblFungi"/>
</dbReference>
<feature type="active site" description="Proton donor" evidence="13">
    <location>
        <position position="397"/>
    </location>
</feature>
<keyword evidence="10 15" id="KW-0472">Membrane</keyword>
<keyword evidence="6 15" id="KW-0256">Endoplasmic reticulum</keyword>
<dbReference type="FunCoup" id="G8JW25">
    <property type="interactions" value="847"/>
</dbReference>
<gene>
    <name evidence="18" type="ordered locus">Ecym_7192</name>
</gene>
<feature type="transmembrane region" description="Helical" evidence="15">
    <location>
        <begin position="125"/>
        <end position="142"/>
    </location>
</feature>
<keyword evidence="3 15" id="KW-0812">Transmembrane</keyword>
<dbReference type="Pfam" id="PF16491">
    <property type="entry name" value="Peptidase_M48_N"/>
    <property type="match status" value="1"/>
</dbReference>
<keyword evidence="5 15" id="KW-0378">Hydrolase</keyword>
<evidence type="ECO:0000256" key="5">
    <source>
        <dbReference type="ARBA" id="ARBA00022801"/>
    </source>
</evidence>
<comment type="cofactor">
    <cofactor evidence="14 15">
        <name>Zn(2+)</name>
        <dbReference type="ChEBI" id="CHEBI:29105"/>
    </cofactor>
    <text evidence="14 15">Binds 1 zinc ion per subunit.</text>
</comment>
<feature type="domain" description="Peptidase M48" evidence="16">
    <location>
        <begin position="229"/>
        <end position="448"/>
    </location>
</feature>
<dbReference type="HOGENOM" id="CLU_025947_3_3_1"/>
<dbReference type="MEROPS" id="M48.001"/>
<dbReference type="eggNOG" id="KOG2719">
    <property type="taxonomic scope" value="Eukaryota"/>
</dbReference>
<dbReference type="InterPro" id="IPR032456">
    <property type="entry name" value="Peptidase_M48_N"/>
</dbReference>
<dbReference type="EC" id="3.4.24.84" evidence="15"/>
<feature type="transmembrane region" description="Helical" evidence="15">
    <location>
        <begin position="197"/>
        <end position="220"/>
    </location>
</feature>
<evidence type="ECO:0000256" key="4">
    <source>
        <dbReference type="ARBA" id="ARBA00022723"/>
    </source>
</evidence>
<evidence type="ECO:0000256" key="2">
    <source>
        <dbReference type="ARBA" id="ARBA00022670"/>
    </source>
</evidence>
<dbReference type="InterPro" id="IPR001915">
    <property type="entry name" value="Peptidase_M48"/>
</dbReference>
<keyword evidence="7 14" id="KW-0862">Zinc</keyword>
<comment type="function">
    <text evidence="15">Proteolytically removes the C-terminal three residues of farnesylated proteins.</text>
</comment>
<dbReference type="GO" id="GO:0004222">
    <property type="term" value="F:metalloendopeptidase activity"/>
    <property type="evidence" value="ECO:0007669"/>
    <property type="project" value="UniProtKB-UniRule"/>
</dbReference>
<dbReference type="InterPro" id="IPR027057">
    <property type="entry name" value="CAXX_Prtase_1"/>
</dbReference>
<evidence type="ECO:0000313" key="19">
    <source>
        <dbReference type="Proteomes" id="UP000006790"/>
    </source>
</evidence>
<dbReference type="GO" id="GO:0036503">
    <property type="term" value="P:ERAD pathway"/>
    <property type="evidence" value="ECO:0007669"/>
    <property type="project" value="EnsemblFungi"/>
</dbReference>
<dbReference type="GeneID" id="11469444"/>
<evidence type="ECO:0000256" key="3">
    <source>
        <dbReference type="ARBA" id="ARBA00022692"/>
    </source>
</evidence>
<dbReference type="Proteomes" id="UP000006790">
    <property type="component" value="Chromosome 7"/>
</dbReference>
<keyword evidence="4 14" id="KW-0479">Metal-binding</keyword>
<comment type="subcellular location">
    <subcellularLocation>
        <location evidence="1 15">Endoplasmic reticulum membrane</location>
        <topology evidence="1 15">Multi-pass membrane protein</topology>
    </subcellularLocation>
</comment>
<dbReference type="EMBL" id="CP002503">
    <property type="protein sequence ID" value="AET41040.1"/>
    <property type="molecule type" value="Genomic_DNA"/>
</dbReference>
<evidence type="ECO:0000256" key="6">
    <source>
        <dbReference type="ARBA" id="ARBA00022824"/>
    </source>
</evidence>
<dbReference type="GO" id="GO:0007323">
    <property type="term" value="P:peptide pheromone maturation"/>
    <property type="evidence" value="ECO:0007669"/>
    <property type="project" value="EnsemblFungi"/>
</dbReference>
<evidence type="ECO:0000256" key="1">
    <source>
        <dbReference type="ARBA" id="ARBA00004477"/>
    </source>
</evidence>
<keyword evidence="19" id="KW-1185">Reference proteome</keyword>
<evidence type="ECO:0000256" key="10">
    <source>
        <dbReference type="ARBA" id="ARBA00023136"/>
    </source>
</evidence>
<dbReference type="FunFam" id="3.30.2010.10:FF:000002">
    <property type="entry name" value="CAAX prenyl protease"/>
    <property type="match status" value="1"/>
</dbReference>
<dbReference type="AlphaFoldDB" id="G8JW25"/>
<dbReference type="OMA" id="FVIEEKF"/>
<organism evidence="18 19">
    <name type="scientific">Eremothecium cymbalariae (strain CBS 270.75 / DBVPG 7215 / KCTC 17166 / NRRL Y-17582)</name>
    <name type="common">Yeast</name>
    <dbReference type="NCBI Taxonomy" id="931890"/>
    <lineage>
        <taxon>Eukaryota</taxon>
        <taxon>Fungi</taxon>
        <taxon>Dikarya</taxon>
        <taxon>Ascomycota</taxon>
        <taxon>Saccharomycotina</taxon>
        <taxon>Saccharomycetes</taxon>
        <taxon>Saccharomycetales</taxon>
        <taxon>Saccharomycetaceae</taxon>
        <taxon>Eremothecium</taxon>
    </lineage>
</organism>
<dbReference type="Pfam" id="PF01435">
    <property type="entry name" value="Peptidase_M48"/>
    <property type="match status" value="1"/>
</dbReference>
<name>G8JW25_ERECY</name>
<dbReference type="OrthoDB" id="360839at2759"/>
<feature type="binding site" evidence="14">
    <location>
        <position position="300"/>
    </location>
    <ligand>
        <name>Zn(2+)</name>
        <dbReference type="ChEBI" id="CHEBI:29105"/>
        <note>catalytic</note>
    </ligand>
</feature>
<sequence>MINVVELAQKAFDRDDIPWKNIVSTLTICQYAFETYLNYRQYKELAKRSVPELLKDHHSAEHIEKSSEYSRDNLKCTMFSDFLSLLSNLAIIKYDLLPRVWNLCAKYTSMLPAILVPKTIYSQSVYFFLFGTILSTIAHAPIKYYKIFVIEEKFGFNKSTVKLWLSDQFKTVALFSSLGGLFTYGCLRIIDACSSNFVGYICAFVLFVQLFLIVASPIIIEPLFNTFKPLEDGELKKSIENLAQRVGFPLSNISVIDGSKRSSHSNAYFSGLPFMNKRIVLFDTLIETHTTEELTAVLGHEIGHWRLNHIFKRVIVGQATIAFTMTLFNSLYRNKSLYQAFGFLVGDGVSSKSSQVVLSSFPIYIGFMLFSDLSSPIECVLQFFSSLLSRLDEYAADDYSRSLGYTESLAAALVRLDKANLLPVHVDKWYSTYHYSHPTLIERLSALEFNKITKRE</sequence>
<dbReference type="PANTHER" id="PTHR10120">
    <property type="entry name" value="CAAX PRENYL PROTEASE 1"/>
    <property type="match status" value="1"/>
</dbReference>
<feature type="domain" description="CAAX prenyl protease 1 N-terminal" evidence="17">
    <location>
        <begin position="41"/>
        <end position="226"/>
    </location>
</feature>
<evidence type="ECO:0000256" key="9">
    <source>
        <dbReference type="ARBA" id="ARBA00023049"/>
    </source>
</evidence>
<evidence type="ECO:0000259" key="17">
    <source>
        <dbReference type="Pfam" id="PF16491"/>
    </source>
</evidence>
<dbReference type="CDD" id="cd07343">
    <property type="entry name" value="M48A_Zmpste24p_like"/>
    <property type="match status" value="1"/>
</dbReference>
<dbReference type="GO" id="GO:0005789">
    <property type="term" value="C:endoplasmic reticulum membrane"/>
    <property type="evidence" value="ECO:0007669"/>
    <property type="project" value="UniProtKB-SubCell"/>
</dbReference>
<reference evidence="19" key="1">
    <citation type="journal article" date="2012" name="G3 (Bethesda)">
        <title>Pichia sorbitophila, an interspecies yeast hybrid reveals early steps of genome resolution following polyploidization.</title>
        <authorList>
            <person name="Leh Louis V."/>
            <person name="Despons L."/>
            <person name="Friedrich A."/>
            <person name="Martin T."/>
            <person name="Durrens P."/>
            <person name="Casaregola S."/>
            <person name="Neuveglise C."/>
            <person name="Fairhead C."/>
            <person name="Marck C."/>
            <person name="Cruz J.A."/>
            <person name="Straub M.L."/>
            <person name="Kugler V."/>
            <person name="Sacerdot C."/>
            <person name="Uzunov Z."/>
            <person name="Thierry A."/>
            <person name="Weiss S."/>
            <person name="Bleykasten C."/>
            <person name="De Montigny J."/>
            <person name="Jacques N."/>
            <person name="Jung P."/>
            <person name="Lemaire M."/>
            <person name="Mallet S."/>
            <person name="Morel G."/>
            <person name="Richard G.F."/>
            <person name="Sarkar A."/>
            <person name="Savel G."/>
            <person name="Schacherer J."/>
            <person name="Seret M.L."/>
            <person name="Talla E."/>
            <person name="Samson G."/>
            <person name="Jubin C."/>
            <person name="Poulain J."/>
            <person name="Vacherie B."/>
            <person name="Barbe V."/>
            <person name="Pelletier E."/>
            <person name="Sherman D.J."/>
            <person name="Westhof E."/>
            <person name="Weissenbach J."/>
            <person name="Baret P.V."/>
            <person name="Wincker P."/>
            <person name="Gaillardin C."/>
            <person name="Dujon B."/>
            <person name="Souciet J.L."/>
        </authorList>
    </citation>
    <scope>NUCLEOTIDE SEQUENCE [LARGE SCALE GENOMIC DNA]</scope>
    <source>
        <strain evidence="19">CBS 270.75 / DBVPG 7215 / KCTC 17166 / NRRL Y-17582</strain>
    </source>
</reference>
<keyword evidence="2 15" id="KW-0645">Protease</keyword>
<dbReference type="STRING" id="931890.G8JW25"/>
<evidence type="ECO:0000259" key="16">
    <source>
        <dbReference type="Pfam" id="PF01435"/>
    </source>
</evidence>
<feature type="binding site" evidence="14">
    <location>
        <position position="304"/>
    </location>
    <ligand>
        <name>Zn(2+)</name>
        <dbReference type="ChEBI" id="CHEBI:29105"/>
        <note>catalytic</note>
    </ligand>
</feature>
<feature type="active site" evidence="13">
    <location>
        <position position="301"/>
    </location>
</feature>
<evidence type="ECO:0000256" key="12">
    <source>
        <dbReference type="ARBA" id="ARBA00060927"/>
    </source>
</evidence>
<dbReference type="InParanoid" id="G8JW25"/>
<protein>
    <recommendedName>
        <fullName evidence="15">CAAX prenyl protease</fullName>
        <ecNumber evidence="15">3.4.24.84</ecNumber>
    </recommendedName>
</protein>
<evidence type="ECO:0000313" key="18">
    <source>
        <dbReference type="EMBL" id="AET41040.1"/>
    </source>
</evidence>
<dbReference type="GO" id="GO:0005637">
    <property type="term" value="C:nuclear inner membrane"/>
    <property type="evidence" value="ECO:0007669"/>
    <property type="project" value="EnsemblFungi"/>
</dbReference>
<feature type="transmembrane region" description="Helical" evidence="15">
    <location>
        <begin position="172"/>
        <end position="190"/>
    </location>
</feature>
<evidence type="ECO:0000256" key="11">
    <source>
        <dbReference type="ARBA" id="ARBA00044456"/>
    </source>
</evidence>
<feature type="binding site" evidence="14">
    <location>
        <position position="393"/>
    </location>
    <ligand>
        <name>Zn(2+)</name>
        <dbReference type="ChEBI" id="CHEBI:29105"/>
        <note>catalytic</note>
    </ligand>
</feature>
<dbReference type="GO" id="GO:0046872">
    <property type="term" value="F:metal ion binding"/>
    <property type="evidence" value="ECO:0007669"/>
    <property type="project" value="UniProtKB-UniRule"/>
</dbReference>
<evidence type="ECO:0000256" key="14">
    <source>
        <dbReference type="PIRSR" id="PIRSR627057-2"/>
    </source>
</evidence>
<evidence type="ECO:0000256" key="7">
    <source>
        <dbReference type="ARBA" id="ARBA00022833"/>
    </source>
</evidence>
<comment type="catalytic activity">
    <reaction evidence="11 15">
        <text>Hydrolyzes the peptide bond -P2-(S-farnesyl or geranylgeranyl)C-P1'-P2'-P3'-COOH where P1' and P2' are amino acids with aliphatic side chains and P3' is any C-terminal residue.</text>
        <dbReference type="EC" id="3.4.24.84"/>
    </reaction>
</comment>
<evidence type="ECO:0000256" key="8">
    <source>
        <dbReference type="ARBA" id="ARBA00022989"/>
    </source>
</evidence>
<dbReference type="Gene3D" id="3.30.2010.10">
    <property type="entry name" value="Metalloproteases ('zincins'), catalytic domain"/>
    <property type="match status" value="1"/>
</dbReference>
<dbReference type="GO" id="GO:0120236">
    <property type="term" value="P:negative regulation of post-translational protein targeting to membrane, translocation"/>
    <property type="evidence" value="ECO:0007669"/>
    <property type="project" value="EnsemblFungi"/>
</dbReference>
<proteinExistence type="inferred from homology"/>
<comment type="caution">
    <text evidence="15">Lacks conserved residue(s) required for the propagation of feature annotation.</text>
</comment>
<evidence type="ECO:0000256" key="13">
    <source>
        <dbReference type="PIRSR" id="PIRSR627057-1"/>
    </source>
</evidence>
<dbReference type="GO" id="GO:0071586">
    <property type="term" value="P:CAAX-box protein processing"/>
    <property type="evidence" value="ECO:0007669"/>
    <property type="project" value="UniProtKB-UniRule"/>
</dbReference>
<accession>G8JW25</accession>
<dbReference type="KEGG" id="erc:Ecym_7192"/>
<comment type="similarity">
    <text evidence="12 15">Belongs to the peptidase M48A family.</text>
</comment>
<dbReference type="RefSeq" id="XP_003647857.1">
    <property type="nucleotide sequence ID" value="XM_003647809.1"/>
</dbReference>